<dbReference type="Pfam" id="PF10129">
    <property type="entry name" value="OpgC_C"/>
    <property type="match status" value="1"/>
</dbReference>
<dbReference type="PIRSF" id="PIRSF028704">
    <property type="entry name" value="UPC028704"/>
    <property type="match status" value="1"/>
</dbReference>
<proteinExistence type="predicted"/>
<feature type="transmembrane region" description="Helical" evidence="1">
    <location>
        <begin position="93"/>
        <end position="111"/>
    </location>
</feature>
<evidence type="ECO:0000256" key="1">
    <source>
        <dbReference type="SAM" id="Phobius"/>
    </source>
</evidence>
<evidence type="ECO:0000313" key="3">
    <source>
        <dbReference type="Proteomes" id="UP000032702"/>
    </source>
</evidence>
<keyword evidence="1" id="KW-0812">Transmembrane</keyword>
<keyword evidence="1" id="KW-0472">Membrane</keyword>
<accession>Q098N2</accession>
<feature type="transmembrane region" description="Helical" evidence="1">
    <location>
        <begin position="132"/>
        <end position="151"/>
    </location>
</feature>
<keyword evidence="1" id="KW-1133">Transmembrane helix</keyword>
<feature type="transmembrane region" description="Helical" evidence="1">
    <location>
        <begin position="61"/>
        <end position="81"/>
    </location>
</feature>
<feature type="transmembrane region" description="Helical" evidence="1">
    <location>
        <begin position="218"/>
        <end position="244"/>
    </location>
</feature>
<sequence length="443" mass="49337">MAIRVGRRGVLPQCGPGGPATPRRRPRGMCLAPDTRNAGDSAPAEIWWAMQRLEVLDGLRGYFLVFMVLNHLTFSGGYLLVKLNHGELGYVQDAPGFVFLSGLLMGQVYGARMKKHGYKAGASKIYHRVFELYRYTAGCLLAIIALGFLLTESSVYWEPWLWQLARNDWGFALAAAALLYQPTYMDILPQYIVYLALSPPLVWLCVTGRWRKVVIGSWMLWLGVQFGIHLPLASAIDAVMGALYPGLVLRAHFNVLAWQIVFVGGLVLGCLASTGQLNWQRVFDPTRRGLVEASLCIVLFFMIWRLGMTWELFPEAMQARLRTLEIRAEFSMMFLLNFAALSYLVAWLIIGGVRSDSPLARQAGEGLRALFTLPFLRLIGRHSLQVYAWHVLVIYLLKAVDYHQGPFNELTKTAIAASAVASLAIPALLKEHRAAAAAVIAEP</sequence>
<dbReference type="PATRIC" id="fig|378806.16.peg.7533"/>
<dbReference type="PANTHER" id="PTHR38592:SF3">
    <property type="entry name" value="BLL4819 PROTEIN"/>
    <property type="match status" value="1"/>
</dbReference>
<evidence type="ECO:0000313" key="2">
    <source>
        <dbReference type="EMBL" id="EAU68205.1"/>
    </source>
</evidence>
<dbReference type="InterPro" id="IPR014550">
    <property type="entry name" value="UCP028704_OpgC"/>
</dbReference>
<comment type="caution">
    <text evidence="2">The sequence shown here is derived from an EMBL/GenBank/DDBJ whole genome shotgun (WGS) entry which is preliminary data.</text>
</comment>
<reference evidence="2 3" key="1">
    <citation type="submission" date="2006-04" db="EMBL/GenBank/DDBJ databases">
        <authorList>
            <person name="Nierman W.C."/>
        </authorList>
    </citation>
    <scope>NUCLEOTIDE SEQUENCE [LARGE SCALE GENOMIC DNA]</scope>
    <source>
        <strain evidence="2 3">DW4/3-1</strain>
    </source>
</reference>
<dbReference type="PANTHER" id="PTHR38592">
    <property type="entry name" value="BLL4819 PROTEIN"/>
    <property type="match status" value="1"/>
</dbReference>
<dbReference type="AlphaFoldDB" id="Q098N2"/>
<organism evidence="2 3">
    <name type="scientific">Stigmatella aurantiaca (strain DW4/3-1)</name>
    <dbReference type="NCBI Taxonomy" id="378806"/>
    <lineage>
        <taxon>Bacteria</taxon>
        <taxon>Pseudomonadati</taxon>
        <taxon>Myxococcota</taxon>
        <taxon>Myxococcia</taxon>
        <taxon>Myxococcales</taxon>
        <taxon>Cystobacterineae</taxon>
        <taxon>Archangiaceae</taxon>
        <taxon>Stigmatella</taxon>
    </lineage>
</organism>
<gene>
    <name evidence="2" type="ORF">STIAU_7763</name>
</gene>
<feature type="transmembrane region" description="Helical" evidence="1">
    <location>
        <begin position="289"/>
        <end position="310"/>
    </location>
</feature>
<evidence type="ECO:0008006" key="4">
    <source>
        <dbReference type="Google" id="ProtNLM"/>
    </source>
</evidence>
<protein>
    <recommendedName>
        <fullName evidence="4">OpgC protein</fullName>
    </recommendedName>
</protein>
<dbReference type="Proteomes" id="UP000032702">
    <property type="component" value="Unassembled WGS sequence"/>
</dbReference>
<feature type="transmembrane region" description="Helical" evidence="1">
    <location>
        <begin position="330"/>
        <end position="353"/>
    </location>
</feature>
<name>Q098N2_STIAD</name>
<feature type="transmembrane region" description="Helical" evidence="1">
    <location>
        <begin position="188"/>
        <end position="206"/>
    </location>
</feature>
<feature type="transmembrane region" description="Helical" evidence="1">
    <location>
        <begin position="256"/>
        <end position="277"/>
    </location>
</feature>
<dbReference type="EMBL" id="AAMD01000020">
    <property type="protein sequence ID" value="EAU68205.1"/>
    <property type="molecule type" value="Genomic_DNA"/>
</dbReference>